<dbReference type="Pfam" id="PF20322">
    <property type="entry name" value="DUF6617"/>
    <property type="match status" value="1"/>
</dbReference>
<organism evidence="1 2">
    <name type="scientific">Nonlabens arenilitoris</name>
    <dbReference type="NCBI Taxonomy" id="1217969"/>
    <lineage>
        <taxon>Bacteria</taxon>
        <taxon>Pseudomonadati</taxon>
        <taxon>Bacteroidota</taxon>
        <taxon>Flavobacteriia</taxon>
        <taxon>Flavobacteriales</taxon>
        <taxon>Flavobacteriaceae</taxon>
        <taxon>Nonlabens</taxon>
    </lineage>
</organism>
<dbReference type="OrthoDB" id="641012at2"/>
<dbReference type="AlphaFoldDB" id="A0A2S7UCR9"/>
<dbReference type="RefSeq" id="WP_105071487.1">
    <property type="nucleotide sequence ID" value="NZ_MTPW01000001.1"/>
</dbReference>
<dbReference type="Proteomes" id="UP000239747">
    <property type="component" value="Unassembled WGS sequence"/>
</dbReference>
<dbReference type="EMBL" id="MTPW01000001">
    <property type="protein sequence ID" value="PQJ32410.1"/>
    <property type="molecule type" value="Genomic_DNA"/>
</dbReference>
<accession>A0A2S7UCR9</accession>
<comment type="caution">
    <text evidence="1">The sequence shown here is derived from an EMBL/GenBank/DDBJ whole genome shotgun (WGS) entry which is preliminary data.</text>
</comment>
<evidence type="ECO:0000313" key="2">
    <source>
        <dbReference type="Proteomes" id="UP000239747"/>
    </source>
</evidence>
<proteinExistence type="predicted"/>
<protein>
    <submittedName>
        <fullName evidence="1">Uncharacterized protein</fullName>
    </submittedName>
</protein>
<name>A0A2S7UCR9_9FLAO</name>
<keyword evidence="2" id="KW-1185">Reference proteome</keyword>
<dbReference type="InterPro" id="IPR046725">
    <property type="entry name" value="DUF6617"/>
</dbReference>
<reference evidence="1 2" key="1">
    <citation type="submission" date="2017-01" db="EMBL/GenBank/DDBJ databases">
        <title>Trade-off between light-utilization and light-protection in marine flavobacteria.</title>
        <authorList>
            <person name="Kumagai Y."/>
            <person name="Yoshizawa S."/>
            <person name="Kogure K."/>
            <person name="Iwasaki W."/>
        </authorList>
    </citation>
    <scope>NUCLEOTIDE SEQUENCE [LARGE SCALE GENOMIC DNA]</scope>
    <source>
        <strain evidence="1 2">KCTC 32109</strain>
    </source>
</reference>
<gene>
    <name evidence="1" type="ORF">BST92_10945</name>
</gene>
<evidence type="ECO:0000313" key="1">
    <source>
        <dbReference type="EMBL" id="PQJ32410.1"/>
    </source>
</evidence>
<sequence length="356" mass="41265">MELTIFKSIIYGDLKPWASDAVNEKFYRQNLSPKFMKPIQTINEYYNALKEMHKNKPNLFKEDGLEIYLLQPDTDISHDILHPLVETQLAEPTTATQRFYHYLLLNEATRLSDRVFKCVNKDIGEIQKKEIVQNVVKSCKDLLLRIGTDQDSFKQTDLTAYVIPQLITNVIRFLKETEKLYPQFLSELPSNKNELYGELLQQPIPDIEIDKTTPEFETANNILLGIDDYKFEKDTRFSFGFNGDETKLKSTLSALNIHVELLNEDKTTVGQLVSVLTSKDLKIGAPQIHLNCETTQFSYIVSKMEQHFSNFNPTTIEQSNLFYSKKGTDLKRNNLYKNKNNYPKEQGTIDDILRQL</sequence>